<organism evidence="7 8">
    <name type="scientific">Plectus sambesii</name>
    <dbReference type="NCBI Taxonomy" id="2011161"/>
    <lineage>
        <taxon>Eukaryota</taxon>
        <taxon>Metazoa</taxon>
        <taxon>Ecdysozoa</taxon>
        <taxon>Nematoda</taxon>
        <taxon>Chromadorea</taxon>
        <taxon>Plectida</taxon>
        <taxon>Plectina</taxon>
        <taxon>Plectoidea</taxon>
        <taxon>Plectidae</taxon>
        <taxon>Plectus</taxon>
    </lineage>
</organism>
<comment type="caution">
    <text evidence="3">Lacks conserved residue(s) required for the propagation of feature annotation.</text>
</comment>
<keyword evidence="7" id="KW-1185">Reference proteome</keyword>
<evidence type="ECO:0000313" key="8">
    <source>
        <dbReference type="WBParaSite" id="PSAMB.scaffold69size87481.g1375.t1"/>
    </source>
</evidence>
<dbReference type="SMART" id="SM00181">
    <property type="entry name" value="EGF"/>
    <property type="match status" value="2"/>
</dbReference>
<dbReference type="InterPro" id="IPR000742">
    <property type="entry name" value="EGF"/>
</dbReference>
<dbReference type="SUPFAM" id="SSF57196">
    <property type="entry name" value="EGF/Laminin"/>
    <property type="match status" value="1"/>
</dbReference>
<feature type="domain" description="EGF-like" evidence="6">
    <location>
        <begin position="182"/>
        <end position="223"/>
    </location>
</feature>
<evidence type="ECO:0000256" key="4">
    <source>
        <dbReference type="SAM" id="SignalP"/>
    </source>
</evidence>
<sequence length="226" mass="24451">MWPKLVILLSMSAVLFIRHTMASVTEPNPFCPQPNNYTSATGVITSPSFPSSYPNNADCYYYISAPVGSAIQLNFTTFYTEACCDYLYVFDGPDFNSPLIKRFSGILSRDWQVISSSSNHLTARFVTDQFTTELGFSAIFSRKPAICANQNCNNGTCVVDELGEPVCVCNPCFAGSRCEESAPDPCASLGSVCGTHGHCEYDHATCSGANCVCDAGYTGAFCTQRS</sequence>
<dbReference type="SMART" id="SM00042">
    <property type="entry name" value="CUB"/>
    <property type="match status" value="1"/>
</dbReference>
<dbReference type="AlphaFoldDB" id="A0A914X6Z5"/>
<dbReference type="SUPFAM" id="SSF49854">
    <property type="entry name" value="Spermadhesin, CUB domain"/>
    <property type="match status" value="1"/>
</dbReference>
<dbReference type="CDD" id="cd00041">
    <property type="entry name" value="CUB"/>
    <property type="match status" value="1"/>
</dbReference>
<dbReference type="PROSITE" id="PS50026">
    <property type="entry name" value="EGF_3"/>
    <property type="match status" value="1"/>
</dbReference>
<dbReference type="Proteomes" id="UP000887566">
    <property type="component" value="Unplaced"/>
</dbReference>
<feature type="signal peptide" evidence="4">
    <location>
        <begin position="1"/>
        <end position="22"/>
    </location>
</feature>
<accession>A0A914X6Z5</accession>
<protein>
    <submittedName>
        <fullName evidence="8">Uncharacterized protein</fullName>
    </submittedName>
</protein>
<evidence type="ECO:0000313" key="7">
    <source>
        <dbReference type="Proteomes" id="UP000887566"/>
    </source>
</evidence>
<feature type="disulfide bond" evidence="3">
    <location>
        <begin position="213"/>
        <end position="222"/>
    </location>
</feature>
<dbReference type="Pfam" id="PF00431">
    <property type="entry name" value="CUB"/>
    <property type="match status" value="1"/>
</dbReference>
<keyword evidence="2 3" id="KW-1015">Disulfide bond</keyword>
<evidence type="ECO:0000256" key="2">
    <source>
        <dbReference type="ARBA" id="ARBA00023157"/>
    </source>
</evidence>
<proteinExistence type="predicted"/>
<feature type="domain" description="CUB" evidence="5">
    <location>
        <begin position="31"/>
        <end position="143"/>
    </location>
</feature>
<keyword evidence="1" id="KW-0677">Repeat</keyword>
<dbReference type="FunFam" id="2.60.120.290:FF:000005">
    <property type="entry name" value="Procollagen C-endopeptidase enhancer 1"/>
    <property type="match status" value="1"/>
</dbReference>
<name>A0A914X6Z5_9BILA</name>
<dbReference type="Gene3D" id="2.60.120.290">
    <property type="entry name" value="Spermadhesin, CUB domain"/>
    <property type="match status" value="1"/>
</dbReference>
<dbReference type="InterPro" id="IPR000859">
    <property type="entry name" value="CUB_dom"/>
</dbReference>
<evidence type="ECO:0000259" key="6">
    <source>
        <dbReference type="PROSITE" id="PS50026"/>
    </source>
</evidence>
<dbReference type="PROSITE" id="PS01180">
    <property type="entry name" value="CUB"/>
    <property type="match status" value="1"/>
</dbReference>
<dbReference type="PROSITE" id="PS00022">
    <property type="entry name" value="EGF_1"/>
    <property type="match status" value="2"/>
</dbReference>
<reference evidence="8" key="1">
    <citation type="submission" date="2022-11" db="UniProtKB">
        <authorList>
            <consortium name="WormBaseParasite"/>
        </authorList>
    </citation>
    <scope>IDENTIFICATION</scope>
</reference>
<dbReference type="PROSITE" id="PS01186">
    <property type="entry name" value="EGF_2"/>
    <property type="match status" value="1"/>
</dbReference>
<dbReference type="InterPro" id="IPR035914">
    <property type="entry name" value="Sperma_CUB_dom_sf"/>
</dbReference>
<feature type="chain" id="PRO_5036790373" evidence="4">
    <location>
        <begin position="23"/>
        <end position="226"/>
    </location>
</feature>
<dbReference type="Gene3D" id="2.10.25.10">
    <property type="entry name" value="Laminin"/>
    <property type="match status" value="1"/>
</dbReference>
<dbReference type="WBParaSite" id="PSAMB.scaffold69size87481.g1375.t1">
    <property type="protein sequence ID" value="PSAMB.scaffold69size87481.g1375.t1"/>
    <property type="gene ID" value="PSAMB.scaffold69size87481.g1375"/>
</dbReference>
<keyword evidence="3" id="KW-0245">EGF-like domain</keyword>
<dbReference type="PANTHER" id="PTHR24251">
    <property type="entry name" value="OVOCHYMASE-RELATED"/>
    <property type="match status" value="1"/>
</dbReference>
<keyword evidence="4" id="KW-0732">Signal</keyword>
<evidence type="ECO:0000256" key="3">
    <source>
        <dbReference type="PROSITE-ProRule" id="PRU00076"/>
    </source>
</evidence>
<evidence type="ECO:0000259" key="5">
    <source>
        <dbReference type="PROSITE" id="PS01180"/>
    </source>
</evidence>
<evidence type="ECO:0000256" key="1">
    <source>
        <dbReference type="ARBA" id="ARBA00022737"/>
    </source>
</evidence>